<reference evidence="1" key="2">
    <citation type="submission" date="2019-07" db="EMBL/GenBank/DDBJ databases">
        <authorList>
            <person name="Yang Y."/>
            <person name="Bocs S."/>
            <person name="Baudouin L."/>
        </authorList>
    </citation>
    <scope>NUCLEOTIDE SEQUENCE</scope>
    <source>
        <tissue evidence="1">Spear leaf of Hainan Tall coconut</tissue>
    </source>
</reference>
<keyword evidence="2" id="KW-1185">Reference proteome</keyword>
<sequence length="97" mass="10893">MRIHHWITTAQISNHPDLHHSSICMISERAMKDPTATGGIVTRNYRMHQVQVNRGKSLSICMVDSTQSGIGEVQGVTWHVIYCRIWHSPIAPSACNT</sequence>
<reference evidence="1" key="1">
    <citation type="journal article" date="2017" name="Gigascience">
        <title>The genome draft of coconut (Cocos nucifera).</title>
        <authorList>
            <person name="Xiao Y."/>
            <person name="Xu P."/>
            <person name="Fan H."/>
            <person name="Baudouin L."/>
            <person name="Xia W."/>
            <person name="Bocs S."/>
            <person name="Xu J."/>
            <person name="Li Q."/>
            <person name="Guo A."/>
            <person name="Zhou L."/>
            <person name="Li J."/>
            <person name="Wu Y."/>
            <person name="Ma Z."/>
            <person name="Armero A."/>
            <person name="Issali A.E."/>
            <person name="Liu N."/>
            <person name="Peng M."/>
            <person name="Yang Y."/>
        </authorList>
    </citation>
    <scope>NUCLEOTIDE SEQUENCE</scope>
    <source>
        <tissue evidence="1">Spear leaf of Hainan Tall coconut</tissue>
    </source>
</reference>
<evidence type="ECO:0000313" key="2">
    <source>
        <dbReference type="Proteomes" id="UP000797356"/>
    </source>
</evidence>
<evidence type="ECO:0000313" key="1">
    <source>
        <dbReference type="EMBL" id="KAG1331022.1"/>
    </source>
</evidence>
<proteinExistence type="predicted"/>
<protein>
    <submittedName>
        <fullName evidence="1">Uncharacterized protein</fullName>
    </submittedName>
</protein>
<name>A0A8K0HZV3_COCNU</name>
<organism evidence="1 2">
    <name type="scientific">Cocos nucifera</name>
    <name type="common">Coconut palm</name>
    <dbReference type="NCBI Taxonomy" id="13894"/>
    <lineage>
        <taxon>Eukaryota</taxon>
        <taxon>Viridiplantae</taxon>
        <taxon>Streptophyta</taxon>
        <taxon>Embryophyta</taxon>
        <taxon>Tracheophyta</taxon>
        <taxon>Spermatophyta</taxon>
        <taxon>Magnoliopsida</taxon>
        <taxon>Liliopsida</taxon>
        <taxon>Arecaceae</taxon>
        <taxon>Arecoideae</taxon>
        <taxon>Cocoseae</taxon>
        <taxon>Attaleinae</taxon>
        <taxon>Cocos</taxon>
    </lineage>
</organism>
<comment type="caution">
    <text evidence="1">The sequence shown here is derived from an EMBL/GenBank/DDBJ whole genome shotgun (WGS) entry which is preliminary data.</text>
</comment>
<dbReference type="AlphaFoldDB" id="A0A8K0HZV3"/>
<gene>
    <name evidence="1" type="ORF">COCNU_02G009900</name>
</gene>
<dbReference type="Proteomes" id="UP000797356">
    <property type="component" value="Chromosome 2"/>
</dbReference>
<accession>A0A8K0HZV3</accession>
<dbReference type="EMBL" id="CM017873">
    <property type="protein sequence ID" value="KAG1331022.1"/>
    <property type="molecule type" value="Genomic_DNA"/>
</dbReference>